<evidence type="ECO:0000256" key="1">
    <source>
        <dbReference type="ARBA" id="ARBA00001936"/>
    </source>
</evidence>
<feature type="domain" description="PPM-type phosphatase" evidence="9">
    <location>
        <begin position="2"/>
        <end position="241"/>
    </location>
</feature>
<dbReference type="SMART" id="SM00332">
    <property type="entry name" value="PP2Cc"/>
    <property type="match status" value="1"/>
</dbReference>
<comment type="catalytic activity">
    <reaction evidence="7">
        <text>O-phospho-L-seryl-[protein] + H2O = L-seryl-[protein] + phosphate</text>
        <dbReference type="Rhea" id="RHEA:20629"/>
        <dbReference type="Rhea" id="RHEA-COMP:9863"/>
        <dbReference type="Rhea" id="RHEA-COMP:11604"/>
        <dbReference type="ChEBI" id="CHEBI:15377"/>
        <dbReference type="ChEBI" id="CHEBI:29999"/>
        <dbReference type="ChEBI" id="CHEBI:43474"/>
        <dbReference type="ChEBI" id="CHEBI:83421"/>
        <dbReference type="EC" id="3.1.3.16"/>
    </reaction>
</comment>
<dbReference type="GO" id="GO:0046872">
    <property type="term" value="F:metal ion binding"/>
    <property type="evidence" value="ECO:0007669"/>
    <property type="project" value="UniProtKB-KW"/>
</dbReference>
<keyword evidence="11" id="KW-1185">Reference proteome</keyword>
<comment type="catalytic activity">
    <reaction evidence="8">
        <text>O-phospho-L-threonyl-[protein] + H2O = L-threonyl-[protein] + phosphate</text>
        <dbReference type="Rhea" id="RHEA:47004"/>
        <dbReference type="Rhea" id="RHEA-COMP:11060"/>
        <dbReference type="Rhea" id="RHEA-COMP:11605"/>
        <dbReference type="ChEBI" id="CHEBI:15377"/>
        <dbReference type="ChEBI" id="CHEBI:30013"/>
        <dbReference type="ChEBI" id="CHEBI:43474"/>
        <dbReference type="ChEBI" id="CHEBI:61977"/>
        <dbReference type="EC" id="3.1.3.16"/>
    </reaction>
</comment>
<dbReference type="InterPro" id="IPR015655">
    <property type="entry name" value="PP2C"/>
</dbReference>
<evidence type="ECO:0000313" key="10">
    <source>
        <dbReference type="EMBL" id="GGI66491.1"/>
    </source>
</evidence>
<accession>A0A917JIY4</accession>
<dbReference type="CDD" id="cd00143">
    <property type="entry name" value="PP2Cc"/>
    <property type="match status" value="1"/>
</dbReference>
<comment type="cofactor">
    <cofactor evidence="1">
        <name>Mn(2+)</name>
        <dbReference type="ChEBI" id="CHEBI:29035"/>
    </cofactor>
</comment>
<dbReference type="InterPro" id="IPR036457">
    <property type="entry name" value="PPM-type-like_dom_sf"/>
</dbReference>
<dbReference type="Pfam" id="PF13672">
    <property type="entry name" value="PP2C_2"/>
    <property type="match status" value="1"/>
</dbReference>
<evidence type="ECO:0000256" key="3">
    <source>
        <dbReference type="ARBA" id="ARBA00022723"/>
    </source>
</evidence>
<dbReference type="RefSeq" id="WP_188368316.1">
    <property type="nucleotide sequence ID" value="NZ_BMDT01000011.1"/>
</dbReference>
<evidence type="ECO:0000256" key="8">
    <source>
        <dbReference type="ARBA" id="ARBA00048336"/>
    </source>
</evidence>
<keyword evidence="6" id="KW-0464">Manganese</keyword>
<dbReference type="PANTHER" id="PTHR47992">
    <property type="entry name" value="PROTEIN PHOSPHATASE"/>
    <property type="match status" value="1"/>
</dbReference>
<comment type="caution">
    <text evidence="10">The sequence shown here is derived from an EMBL/GenBank/DDBJ whole genome shotgun (WGS) entry which is preliminary data.</text>
</comment>
<evidence type="ECO:0000256" key="2">
    <source>
        <dbReference type="ARBA" id="ARBA00013081"/>
    </source>
</evidence>
<dbReference type="NCBIfam" id="NF033484">
    <property type="entry name" value="Stp1_PP2C_phos"/>
    <property type="match status" value="1"/>
</dbReference>
<evidence type="ECO:0000313" key="11">
    <source>
        <dbReference type="Proteomes" id="UP000622610"/>
    </source>
</evidence>
<evidence type="ECO:0000256" key="4">
    <source>
        <dbReference type="ARBA" id="ARBA00022801"/>
    </source>
</evidence>
<dbReference type="AlphaFoldDB" id="A0A917JIY4"/>
<keyword evidence="4" id="KW-0378">Hydrolase</keyword>
<gene>
    <name evidence="10" type="primary">stp</name>
    <name evidence="10" type="ORF">GCM10011482_21450</name>
</gene>
<dbReference type="Gene3D" id="3.60.40.10">
    <property type="entry name" value="PPM-type phosphatase domain"/>
    <property type="match status" value="1"/>
</dbReference>
<name>A0A917JIY4_9ENTE</name>
<evidence type="ECO:0000259" key="9">
    <source>
        <dbReference type="PROSITE" id="PS51746"/>
    </source>
</evidence>
<dbReference type="EC" id="3.1.3.16" evidence="2"/>
<evidence type="ECO:0000256" key="5">
    <source>
        <dbReference type="ARBA" id="ARBA00022912"/>
    </source>
</evidence>
<proteinExistence type="predicted"/>
<dbReference type="FunFam" id="3.60.40.10:FF:000002">
    <property type="entry name" value="Serine/threonine phosphatase stp"/>
    <property type="match status" value="1"/>
</dbReference>
<dbReference type="GO" id="GO:0004722">
    <property type="term" value="F:protein serine/threonine phosphatase activity"/>
    <property type="evidence" value="ECO:0007669"/>
    <property type="project" value="UniProtKB-EC"/>
</dbReference>
<reference evidence="10" key="1">
    <citation type="journal article" date="2014" name="Int. J. Syst. Evol. Microbiol.">
        <title>Complete genome sequence of Corynebacterium casei LMG S-19264T (=DSM 44701T), isolated from a smear-ripened cheese.</title>
        <authorList>
            <consortium name="US DOE Joint Genome Institute (JGI-PGF)"/>
            <person name="Walter F."/>
            <person name="Albersmeier A."/>
            <person name="Kalinowski J."/>
            <person name="Ruckert C."/>
        </authorList>
    </citation>
    <scope>NUCLEOTIDE SEQUENCE</scope>
    <source>
        <strain evidence="10">CCM 8433</strain>
    </source>
</reference>
<dbReference type="InterPro" id="IPR001932">
    <property type="entry name" value="PPM-type_phosphatase-like_dom"/>
</dbReference>
<keyword evidence="5" id="KW-0904">Protein phosphatase</keyword>
<protein>
    <recommendedName>
        <fullName evidence="2">protein-serine/threonine phosphatase</fullName>
        <ecNumber evidence="2">3.1.3.16</ecNumber>
    </recommendedName>
</protein>
<dbReference type="PROSITE" id="PS51746">
    <property type="entry name" value="PPM_2"/>
    <property type="match status" value="1"/>
</dbReference>
<dbReference type="EMBL" id="BMDT01000011">
    <property type="protein sequence ID" value="GGI66491.1"/>
    <property type="molecule type" value="Genomic_DNA"/>
</dbReference>
<evidence type="ECO:0000256" key="6">
    <source>
        <dbReference type="ARBA" id="ARBA00023211"/>
    </source>
</evidence>
<dbReference type="Proteomes" id="UP000622610">
    <property type="component" value="Unassembled WGS sequence"/>
</dbReference>
<evidence type="ECO:0000256" key="7">
    <source>
        <dbReference type="ARBA" id="ARBA00047761"/>
    </source>
</evidence>
<sequence>MEFYFQSDQGKKRQNNQDYAQVFTNQAGRVLALLADGMGGHQAGDLASQLTVNEIGRCWESETITASEEVVKWLIQKIQTENTRIYEKGQEDPALTGMGTTLEAVSILDDQLTLAHVGDSRIYVLRDEQLLPLTEDHSLVHALVKSGEITPEMAAVHPRKNIITRSVGMPGTIEVDVAIHNVRTDDRVLICSDGLTNMVSEEKISAIIRQNTSLKDTAQALIDAANEQGGTDNITVVLIDLGGGSHD</sequence>
<dbReference type="SMART" id="SM00331">
    <property type="entry name" value="PP2C_SIG"/>
    <property type="match status" value="1"/>
</dbReference>
<dbReference type="SUPFAM" id="SSF81606">
    <property type="entry name" value="PP2C-like"/>
    <property type="match status" value="1"/>
</dbReference>
<keyword evidence="3" id="KW-0479">Metal-binding</keyword>
<reference evidence="10" key="2">
    <citation type="submission" date="2020-09" db="EMBL/GenBank/DDBJ databases">
        <authorList>
            <person name="Sun Q."/>
            <person name="Sedlacek I."/>
        </authorList>
    </citation>
    <scope>NUCLEOTIDE SEQUENCE</scope>
    <source>
        <strain evidence="10">CCM 8433</strain>
    </source>
</reference>
<organism evidence="10 11">
    <name type="scientific">Enterococcus alcedinis</name>
    <dbReference type="NCBI Taxonomy" id="1274384"/>
    <lineage>
        <taxon>Bacteria</taxon>
        <taxon>Bacillati</taxon>
        <taxon>Bacillota</taxon>
        <taxon>Bacilli</taxon>
        <taxon>Lactobacillales</taxon>
        <taxon>Enterococcaceae</taxon>
        <taxon>Enterococcus</taxon>
    </lineage>
</organism>